<dbReference type="Proteomes" id="UP000679848">
    <property type="component" value="Plasmid pMM59_01"/>
</dbReference>
<gene>
    <name evidence="8" type="ORF">MM59RIKEN_32960</name>
</gene>
<evidence type="ECO:0000256" key="2">
    <source>
        <dbReference type="ARBA" id="ARBA00023015"/>
    </source>
</evidence>
<evidence type="ECO:0000313" key="8">
    <source>
        <dbReference type="EMBL" id="BCK85977.1"/>
    </source>
</evidence>
<protein>
    <recommendedName>
        <fullName evidence="10">Sigma-70 family RNA polymerase sigma factor</fullName>
    </recommendedName>
</protein>
<evidence type="ECO:0000256" key="4">
    <source>
        <dbReference type="ARBA" id="ARBA00023125"/>
    </source>
</evidence>
<name>A0A830QRD0_9FIRM</name>
<evidence type="ECO:0008006" key="10">
    <source>
        <dbReference type="Google" id="ProtNLM"/>
    </source>
</evidence>
<accession>A0A830QRD0</accession>
<evidence type="ECO:0000259" key="6">
    <source>
        <dbReference type="Pfam" id="PF04542"/>
    </source>
</evidence>
<dbReference type="KEGG" id="pfaa:MM59RIKEN_32960"/>
<dbReference type="InterPro" id="IPR036388">
    <property type="entry name" value="WH-like_DNA-bd_sf"/>
</dbReference>
<dbReference type="InterPro" id="IPR014284">
    <property type="entry name" value="RNA_pol_sigma-70_dom"/>
</dbReference>
<dbReference type="PANTHER" id="PTHR43133:SF8">
    <property type="entry name" value="RNA POLYMERASE SIGMA FACTOR HI_1459-RELATED"/>
    <property type="match status" value="1"/>
</dbReference>
<dbReference type="SUPFAM" id="SSF88946">
    <property type="entry name" value="Sigma2 domain of RNA polymerase sigma factors"/>
    <property type="match status" value="1"/>
</dbReference>
<evidence type="ECO:0000259" key="7">
    <source>
        <dbReference type="Pfam" id="PF08281"/>
    </source>
</evidence>
<geneLocation type="plasmid" evidence="8 9">
    <name>pMM59_01</name>
</geneLocation>
<dbReference type="EMBL" id="AP023421">
    <property type="protein sequence ID" value="BCK85977.1"/>
    <property type="molecule type" value="Genomic_DNA"/>
</dbReference>
<dbReference type="Gene3D" id="1.10.10.10">
    <property type="entry name" value="Winged helix-like DNA-binding domain superfamily/Winged helix DNA-binding domain"/>
    <property type="match status" value="1"/>
</dbReference>
<keyword evidence="3" id="KW-0731">Sigma factor</keyword>
<feature type="domain" description="RNA polymerase sigma factor 70 region 4 type 2" evidence="7">
    <location>
        <begin position="91"/>
        <end position="141"/>
    </location>
</feature>
<dbReference type="NCBIfam" id="TIGR02937">
    <property type="entry name" value="sigma70-ECF"/>
    <property type="match status" value="1"/>
</dbReference>
<dbReference type="InterPro" id="IPR013249">
    <property type="entry name" value="RNA_pol_sigma70_r4_t2"/>
</dbReference>
<dbReference type="InterPro" id="IPR013325">
    <property type="entry name" value="RNA_pol_sigma_r2"/>
</dbReference>
<dbReference type="Gene3D" id="1.10.1740.10">
    <property type="match status" value="1"/>
</dbReference>
<sequence length="156" mass="18190">MERWSDTVLRIAWTWTGSIHDAQDICQIVLLKLLTNRRCFSEERLERAWVIRVAVNCCKDWKKSAWFRKRVSLDAAADAAVYLPEPEDTPVLRAVQSLPERYRQAVYLRYYEEYEPAEIAELMGCKATQVSTYLYRGKAKLRTMLGGIYGEECLSK</sequence>
<evidence type="ECO:0000256" key="3">
    <source>
        <dbReference type="ARBA" id="ARBA00023082"/>
    </source>
</evidence>
<dbReference type="GO" id="GO:0003677">
    <property type="term" value="F:DNA binding"/>
    <property type="evidence" value="ECO:0007669"/>
    <property type="project" value="UniProtKB-KW"/>
</dbReference>
<evidence type="ECO:0000313" key="9">
    <source>
        <dbReference type="Proteomes" id="UP000679848"/>
    </source>
</evidence>
<keyword evidence="5" id="KW-0804">Transcription</keyword>
<dbReference type="AlphaFoldDB" id="A0A830QRD0"/>
<dbReference type="PANTHER" id="PTHR43133">
    <property type="entry name" value="RNA POLYMERASE ECF-TYPE SIGMA FACTO"/>
    <property type="match status" value="1"/>
</dbReference>
<dbReference type="InterPro" id="IPR039425">
    <property type="entry name" value="RNA_pol_sigma-70-like"/>
</dbReference>
<keyword evidence="9" id="KW-1185">Reference proteome</keyword>
<comment type="similarity">
    <text evidence="1">Belongs to the sigma-70 factor family. ECF subfamily.</text>
</comment>
<dbReference type="Pfam" id="PF08281">
    <property type="entry name" value="Sigma70_r4_2"/>
    <property type="match status" value="1"/>
</dbReference>
<dbReference type="GO" id="GO:0006352">
    <property type="term" value="P:DNA-templated transcription initiation"/>
    <property type="evidence" value="ECO:0007669"/>
    <property type="project" value="InterPro"/>
</dbReference>
<reference evidence="8" key="1">
    <citation type="submission" date="2020-09" db="EMBL/GenBank/DDBJ databases">
        <title>New species isolated from human feces.</title>
        <authorList>
            <person name="Kitahara M."/>
            <person name="Shigeno Y."/>
            <person name="Shime M."/>
            <person name="Matsumoto Y."/>
            <person name="Nakamura S."/>
            <person name="Motooka D."/>
            <person name="Fukuoka S."/>
            <person name="Nishikawa H."/>
            <person name="Benno Y."/>
        </authorList>
    </citation>
    <scope>NUCLEOTIDE SEQUENCE</scope>
    <source>
        <strain evidence="8">MM59</strain>
        <plasmid evidence="8">pMM59_01</plasmid>
    </source>
</reference>
<keyword evidence="4" id="KW-0238">DNA-binding</keyword>
<organism evidence="8 9">
    <name type="scientific">Pusillibacter faecalis</name>
    <dbReference type="NCBI Taxonomy" id="2714358"/>
    <lineage>
        <taxon>Bacteria</taxon>
        <taxon>Bacillati</taxon>
        <taxon>Bacillota</taxon>
        <taxon>Clostridia</taxon>
        <taxon>Eubacteriales</taxon>
        <taxon>Oscillospiraceae</taxon>
        <taxon>Pusillibacter</taxon>
    </lineage>
</organism>
<dbReference type="SUPFAM" id="SSF88659">
    <property type="entry name" value="Sigma3 and sigma4 domains of RNA polymerase sigma factors"/>
    <property type="match status" value="1"/>
</dbReference>
<keyword evidence="8" id="KW-0614">Plasmid</keyword>
<dbReference type="InterPro" id="IPR007627">
    <property type="entry name" value="RNA_pol_sigma70_r2"/>
</dbReference>
<dbReference type="CDD" id="cd06171">
    <property type="entry name" value="Sigma70_r4"/>
    <property type="match status" value="1"/>
</dbReference>
<evidence type="ECO:0000256" key="1">
    <source>
        <dbReference type="ARBA" id="ARBA00010641"/>
    </source>
</evidence>
<feature type="domain" description="RNA polymerase sigma-70 region 2" evidence="6">
    <location>
        <begin position="2"/>
        <end position="66"/>
    </location>
</feature>
<proteinExistence type="inferred from homology"/>
<evidence type="ECO:0000256" key="5">
    <source>
        <dbReference type="ARBA" id="ARBA00023163"/>
    </source>
</evidence>
<dbReference type="InterPro" id="IPR013324">
    <property type="entry name" value="RNA_pol_sigma_r3/r4-like"/>
</dbReference>
<dbReference type="Pfam" id="PF04542">
    <property type="entry name" value="Sigma70_r2"/>
    <property type="match status" value="1"/>
</dbReference>
<dbReference type="GO" id="GO:0016987">
    <property type="term" value="F:sigma factor activity"/>
    <property type="evidence" value="ECO:0007669"/>
    <property type="project" value="UniProtKB-KW"/>
</dbReference>
<keyword evidence="2" id="KW-0805">Transcription regulation</keyword>